<dbReference type="EMBL" id="APML01000006">
    <property type="protein sequence ID" value="ENH98122.1"/>
    <property type="molecule type" value="Genomic_DNA"/>
</dbReference>
<dbReference type="PROSITE" id="PS50943">
    <property type="entry name" value="HTH_CROC1"/>
    <property type="match status" value="1"/>
</dbReference>
<dbReference type="PATRIC" id="fig|1308866.3.peg.429"/>
<sequence length="99" mass="11713">MNEFEQDNFLYVLGEFFKKQRITKGWAQEEVAEAVNMSTRAIQKLEKGELNIAITRFVPLAELLDVPYSFINEQFKLYGYSSFQEQVRQVANRKEKKKK</sequence>
<dbReference type="SMART" id="SM00530">
    <property type="entry name" value="HTH_XRE"/>
    <property type="match status" value="1"/>
</dbReference>
<dbReference type="AlphaFoldDB" id="N4WPT9"/>
<dbReference type="RefSeq" id="WP_003463701.1">
    <property type="nucleotide sequence ID" value="NZ_APML01000006.1"/>
</dbReference>
<dbReference type="Proteomes" id="UP000012283">
    <property type="component" value="Unassembled WGS sequence"/>
</dbReference>
<dbReference type="InterPro" id="IPR010982">
    <property type="entry name" value="Lambda_DNA-bd_dom_sf"/>
</dbReference>
<comment type="caution">
    <text evidence="2">The sequence shown here is derived from an EMBL/GenBank/DDBJ whole genome shotgun (WGS) entry which is preliminary data.</text>
</comment>
<feature type="domain" description="HTH cro/C1-type" evidence="1">
    <location>
        <begin position="17"/>
        <end position="71"/>
    </location>
</feature>
<proteinExistence type="predicted"/>
<keyword evidence="3" id="KW-1185">Reference proteome</keyword>
<dbReference type="GO" id="GO:0003677">
    <property type="term" value="F:DNA binding"/>
    <property type="evidence" value="ECO:0007669"/>
    <property type="project" value="InterPro"/>
</dbReference>
<dbReference type="SUPFAM" id="SSF47413">
    <property type="entry name" value="lambda repressor-like DNA-binding domains"/>
    <property type="match status" value="1"/>
</dbReference>
<protein>
    <submittedName>
        <fullName evidence="2">DNA binding protein</fullName>
    </submittedName>
</protein>
<gene>
    <name evidence="2" type="ORF">J416_02119</name>
</gene>
<reference evidence="2 3" key="1">
    <citation type="submission" date="2013-03" db="EMBL/GenBank/DDBJ databases">
        <title>Draft genome sequence of Gracibacillus halophilus YIM-C55.5, a moderately halophilic and thermophilic organism from the Xiaochaidamu salt lake.</title>
        <authorList>
            <person name="Sugumar T."/>
            <person name="Polireddy D.R."/>
            <person name="Antony A."/>
            <person name="Madhava Y.R."/>
            <person name="Sivakumar N."/>
        </authorList>
    </citation>
    <scope>NUCLEOTIDE SEQUENCE [LARGE SCALE GENOMIC DNA]</scope>
    <source>
        <strain evidence="2 3">YIM-C55.5</strain>
    </source>
</reference>
<dbReference type="STRING" id="1308866.J416_02119"/>
<evidence type="ECO:0000313" key="3">
    <source>
        <dbReference type="Proteomes" id="UP000012283"/>
    </source>
</evidence>
<name>N4WPT9_9BACI</name>
<evidence type="ECO:0000313" key="2">
    <source>
        <dbReference type="EMBL" id="ENH98122.1"/>
    </source>
</evidence>
<dbReference type="OrthoDB" id="2969551at2"/>
<organism evidence="2 3">
    <name type="scientific">Gracilibacillus halophilus YIM-C55.5</name>
    <dbReference type="NCBI Taxonomy" id="1308866"/>
    <lineage>
        <taxon>Bacteria</taxon>
        <taxon>Bacillati</taxon>
        <taxon>Bacillota</taxon>
        <taxon>Bacilli</taxon>
        <taxon>Bacillales</taxon>
        <taxon>Bacillaceae</taxon>
        <taxon>Gracilibacillus</taxon>
    </lineage>
</organism>
<dbReference type="InterPro" id="IPR001387">
    <property type="entry name" value="Cro/C1-type_HTH"/>
</dbReference>
<dbReference type="eggNOG" id="ENOG50307ZJ">
    <property type="taxonomic scope" value="Bacteria"/>
</dbReference>
<dbReference type="CDD" id="cd00093">
    <property type="entry name" value="HTH_XRE"/>
    <property type="match status" value="1"/>
</dbReference>
<accession>N4WPT9</accession>
<dbReference type="Gene3D" id="1.10.260.40">
    <property type="entry name" value="lambda repressor-like DNA-binding domains"/>
    <property type="match status" value="1"/>
</dbReference>
<dbReference type="Pfam" id="PF01381">
    <property type="entry name" value="HTH_3"/>
    <property type="match status" value="1"/>
</dbReference>
<evidence type="ECO:0000259" key="1">
    <source>
        <dbReference type="PROSITE" id="PS50943"/>
    </source>
</evidence>